<dbReference type="PANTHER" id="PTHR38603:SF1">
    <property type="entry name" value="CHAPERONE NAPD"/>
    <property type="match status" value="1"/>
</dbReference>
<dbReference type="GO" id="GO:0005737">
    <property type="term" value="C:cytoplasm"/>
    <property type="evidence" value="ECO:0007669"/>
    <property type="project" value="UniProtKB-SubCell"/>
</dbReference>
<evidence type="ECO:0000256" key="4">
    <source>
        <dbReference type="HAMAP-Rule" id="MF_02200"/>
    </source>
</evidence>
<keyword evidence="3 4" id="KW-0143">Chaperone</keyword>
<protein>
    <recommendedName>
        <fullName evidence="4">Chaperone NapD</fullName>
    </recommendedName>
    <alternativeName>
        <fullName evidence="4">NapA signal peptide-binding chaperone NapD</fullName>
    </alternativeName>
</protein>
<dbReference type="Pfam" id="PF03927">
    <property type="entry name" value="NapD"/>
    <property type="match status" value="1"/>
</dbReference>
<dbReference type="AlphaFoldDB" id="A0A2J0YXY0"/>
<dbReference type="InterPro" id="IPR005623">
    <property type="entry name" value="Chaperone_NapD_NO3_reduct"/>
</dbReference>
<dbReference type="Proteomes" id="UP000231987">
    <property type="component" value="Unassembled WGS sequence"/>
</dbReference>
<keyword evidence="2 4" id="KW-0963">Cytoplasm</keyword>
<reference evidence="5 6" key="1">
    <citation type="submission" date="2017-06" db="EMBL/GenBank/DDBJ databases">
        <title>Ensifer strains isolated from leguminous trees and herbs display diverse denitrification phenotypes with some acting as strong N2O sinks.</title>
        <authorList>
            <person name="Woliy K."/>
            <person name="Mania D."/>
            <person name="Bakken L.R."/>
            <person name="Frostegard A."/>
        </authorList>
    </citation>
    <scope>NUCLEOTIDE SEQUENCE [LARGE SCALE GENOMIC DNA]</scope>
    <source>
        <strain evidence="5 6">AC50a</strain>
    </source>
</reference>
<proteinExistence type="inferred from homology"/>
<comment type="subunit">
    <text evidence="4">Interacts with the cytoplasmic NapA precursor.</text>
</comment>
<dbReference type="GO" id="GO:0005048">
    <property type="term" value="F:signal sequence binding"/>
    <property type="evidence" value="ECO:0007669"/>
    <property type="project" value="UniProtKB-UniRule"/>
</dbReference>
<dbReference type="Gene3D" id="3.30.70.920">
    <property type="match status" value="1"/>
</dbReference>
<comment type="similarity">
    <text evidence="4">Belongs to the NapD family.</text>
</comment>
<dbReference type="EMBL" id="NJGD01000011">
    <property type="protein sequence ID" value="PJR13140.1"/>
    <property type="molecule type" value="Genomic_DNA"/>
</dbReference>
<gene>
    <name evidence="4" type="primary">napD</name>
    <name evidence="5" type="ORF">CEJ86_22345</name>
</gene>
<dbReference type="HAMAP" id="MF_02200">
    <property type="entry name" value="NapD"/>
    <property type="match status" value="1"/>
</dbReference>
<comment type="caution">
    <text evidence="5">The sequence shown here is derived from an EMBL/GenBank/DDBJ whole genome shotgun (WGS) entry which is preliminary data.</text>
</comment>
<evidence type="ECO:0000256" key="1">
    <source>
        <dbReference type="ARBA" id="ARBA00004496"/>
    </source>
</evidence>
<evidence type="ECO:0000256" key="3">
    <source>
        <dbReference type="ARBA" id="ARBA00023186"/>
    </source>
</evidence>
<evidence type="ECO:0000313" key="6">
    <source>
        <dbReference type="Proteomes" id="UP000231987"/>
    </source>
</evidence>
<sequence length="95" mass="10142">MSDPSATYHISSAIIVTMPNMQERVVDSLAEMPNVEVYAQEAGKIVVVIEGTSTGMLGEGLSRIAVLEGVVAANMVFEHVELQGEIGHDRRTDAA</sequence>
<dbReference type="PANTHER" id="PTHR38603">
    <property type="entry name" value="CHAPERONE NAPD"/>
    <property type="match status" value="1"/>
</dbReference>
<comment type="subcellular location">
    <subcellularLocation>
        <location evidence="1 4">Cytoplasm</location>
    </subcellularLocation>
</comment>
<comment type="function">
    <text evidence="4">Chaperone for NapA, the catalytic subunit of the periplasmic nitrate reductase. It binds directly and specifically to the twin-arginine signal peptide of NapA, preventing premature interaction with the Tat translocase and premature export.</text>
</comment>
<evidence type="ECO:0000256" key="2">
    <source>
        <dbReference type="ARBA" id="ARBA00022490"/>
    </source>
</evidence>
<accession>A0A2J0YXY0</accession>
<dbReference type="RefSeq" id="WP_100673468.1">
    <property type="nucleotide sequence ID" value="NZ_NJGD01000011.1"/>
</dbReference>
<evidence type="ECO:0000313" key="5">
    <source>
        <dbReference type="EMBL" id="PJR13140.1"/>
    </source>
</evidence>
<dbReference type="GO" id="GO:0051224">
    <property type="term" value="P:negative regulation of protein transport"/>
    <property type="evidence" value="ECO:0007669"/>
    <property type="project" value="UniProtKB-UniRule"/>
</dbReference>
<organism evidence="5 6">
    <name type="scientific">Rhizobium meliloti</name>
    <name type="common">Ensifer meliloti</name>
    <name type="synonym">Sinorhizobium meliloti</name>
    <dbReference type="NCBI Taxonomy" id="382"/>
    <lineage>
        <taxon>Bacteria</taxon>
        <taxon>Pseudomonadati</taxon>
        <taxon>Pseudomonadota</taxon>
        <taxon>Alphaproteobacteria</taxon>
        <taxon>Hyphomicrobiales</taxon>
        <taxon>Rhizobiaceae</taxon>
        <taxon>Sinorhizobium/Ensifer group</taxon>
        <taxon>Sinorhizobium</taxon>
    </lineage>
</organism>
<name>A0A2J0YXY0_RHIML</name>